<dbReference type="EMBL" id="JWZT01001045">
    <property type="protein sequence ID" value="KII72994.1"/>
    <property type="molecule type" value="Genomic_DNA"/>
</dbReference>
<dbReference type="OrthoDB" id="9984275at2759"/>
<evidence type="ECO:0000313" key="1">
    <source>
        <dbReference type="EMBL" id="KII72994.1"/>
    </source>
</evidence>
<name>A0A0C2J5A1_THEKT</name>
<proteinExistence type="predicted"/>
<reference evidence="1 2" key="1">
    <citation type="journal article" date="2014" name="Genome Biol. Evol.">
        <title>The genome of the myxosporean Thelohanellus kitauei shows adaptations to nutrient acquisition within its fish host.</title>
        <authorList>
            <person name="Yang Y."/>
            <person name="Xiong J."/>
            <person name="Zhou Z."/>
            <person name="Huo F."/>
            <person name="Miao W."/>
            <person name="Ran C."/>
            <person name="Liu Y."/>
            <person name="Zhang J."/>
            <person name="Feng J."/>
            <person name="Wang M."/>
            <person name="Wang M."/>
            <person name="Wang L."/>
            <person name="Yao B."/>
        </authorList>
    </citation>
    <scope>NUCLEOTIDE SEQUENCE [LARGE SCALE GENOMIC DNA]</scope>
    <source>
        <strain evidence="1">Wuqing</strain>
    </source>
</reference>
<accession>A0A0C2J5A1</accession>
<dbReference type="InterPro" id="IPR011990">
    <property type="entry name" value="TPR-like_helical_dom_sf"/>
</dbReference>
<dbReference type="AlphaFoldDB" id="A0A0C2J5A1"/>
<gene>
    <name evidence="1" type="ORF">RF11_08169</name>
</gene>
<keyword evidence="2" id="KW-1185">Reference proteome</keyword>
<evidence type="ECO:0008006" key="3">
    <source>
        <dbReference type="Google" id="ProtNLM"/>
    </source>
</evidence>
<sequence length="163" mass="19099">MESDEKYWDLLTKAIEYKKDGRWEDAAHVYLKAAQLADTEDGDLRRIAIYLVESANCYRNTLSEEAFNIYKMSINAYIEYVLIDLLKNNIGQAIAQAVECGYIYEREFGDLEKSNDFYDQADDLRVKVGYEHICEFPDEYMLKILLEISYALNLELEVILYLI</sequence>
<dbReference type="Proteomes" id="UP000031668">
    <property type="component" value="Unassembled WGS sequence"/>
</dbReference>
<dbReference type="SUPFAM" id="SSF48452">
    <property type="entry name" value="TPR-like"/>
    <property type="match status" value="1"/>
</dbReference>
<organism evidence="1 2">
    <name type="scientific">Thelohanellus kitauei</name>
    <name type="common">Myxosporean</name>
    <dbReference type="NCBI Taxonomy" id="669202"/>
    <lineage>
        <taxon>Eukaryota</taxon>
        <taxon>Metazoa</taxon>
        <taxon>Cnidaria</taxon>
        <taxon>Myxozoa</taxon>
        <taxon>Myxosporea</taxon>
        <taxon>Bivalvulida</taxon>
        <taxon>Platysporina</taxon>
        <taxon>Myxobolidae</taxon>
        <taxon>Thelohanellus</taxon>
    </lineage>
</organism>
<dbReference type="Gene3D" id="1.25.40.10">
    <property type="entry name" value="Tetratricopeptide repeat domain"/>
    <property type="match status" value="1"/>
</dbReference>
<evidence type="ECO:0000313" key="2">
    <source>
        <dbReference type="Proteomes" id="UP000031668"/>
    </source>
</evidence>
<protein>
    <recommendedName>
        <fullName evidence="3">Gamma-soluble NSF attachment protein</fullName>
    </recommendedName>
</protein>
<comment type="caution">
    <text evidence="1">The sequence shown here is derived from an EMBL/GenBank/DDBJ whole genome shotgun (WGS) entry which is preliminary data.</text>
</comment>
<dbReference type="Pfam" id="PF14938">
    <property type="entry name" value="SNAP"/>
    <property type="match status" value="1"/>
</dbReference>